<evidence type="ECO:0000256" key="6">
    <source>
        <dbReference type="SAM" id="MobiDB-lite"/>
    </source>
</evidence>
<dbReference type="EMBL" id="JAPWDS010000005">
    <property type="protein sequence ID" value="KAJ5496168.1"/>
    <property type="molecule type" value="Genomic_DNA"/>
</dbReference>
<accession>A0A9W9XNH1</accession>
<dbReference type="SUPFAM" id="SSF54373">
    <property type="entry name" value="FAD-linked reductases, C-terminal domain"/>
    <property type="match status" value="1"/>
</dbReference>
<evidence type="ECO:0000259" key="8">
    <source>
        <dbReference type="Pfam" id="PF01494"/>
    </source>
</evidence>
<feature type="region of interest" description="Disordered" evidence="6">
    <location>
        <begin position="347"/>
        <end position="444"/>
    </location>
</feature>
<dbReference type="SUPFAM" id="SSF51905">
    <property type="entry name" value="FAD/NAD(P)-binding domain"/>
    <property type="match status" value="1"/>
</dbReference>
<dbReference type="AlphaFoldDB" id="A0A9W9XNH1"/>
<comment type="caution">
    <text evidence="9">The sequence shown here is derived from an EMBL/GenBank/DDBJ whole genome shotgun (WGS) entry which is preliminary data.</text>
</comment>
<feature type="domain" description="FAD-binding" evidence="8">
    <location>
        <begin position="106"/>
        <end position="336"/>
    </location>
</feature>
<comment type="similarity">
    <text evidence="1">Belongs to the paxM FAD-dependent monooxygenase family.</text>
</comment>
<dbReference type="OrthoDB" id="276388at2759"/>
<evidence type="ECO:0000256" key="3">
    <source>
        <dbReference type="ARBA" id="ARBA00022827"/>
    </source>
</evidence>
<dbReference type="InterPro" id="IPR002938">
    <property type="entry name" value="FAD-bd"/>
</dbReference>
<dbReference type="Pfam" id="PF01266">
    <property type="entry name" value="DAO"/>
    <property type="match status" value="1"/>
</dbReference>
<evidence type="ECO:0000256" key="2">
    <source>
        <dbReference type="ARBA" id="ARBA00022630"/>
    </source>
</evidence>
<keyword evidence="5 9" id="KW-0503">Monooxygenase</keyword>
<reference evidence="9" key="2">
    <citation type="journal article" date="2023" name="IMA Fungus">
        <title>Comparative genomic study of the Penicillium genus elucidates a diverse pangenome and 15 lateral gene transfer events.</title>
        <authorList>
            <person name="Petersen C."/>
            <person name="Sorensen T."/>
            <person name="Nielsen M.R."/>
            <person name="Sondergaard T.E."/>
            <person name="Sorensen J.L."/>
            <person name="Fitzpatrick D.A."/>
            <person name="Frisvad J.C."/>
            <person name="Nielsen K.L."/>
        </authorList>
    </citation>
    <scope>NUCLEOTIDE SEQUENCE</scope>
    <source>
        <strain evidence="9">IBT 29495</strain>
    </source>
</reference>
<keyword evidence="3" id="KW-0274">FAD</keyword>
<evidence type="ECO:0000313" key="9">
    <source>
        <dbReference type="EMBL" id="KAJ5496168.1"/>
    </source>
</evidence>
<evidence type="ECO:0000256" key="5">
    <source>
        <dbReference type="ARBA" id="ARBA00023033"/>
    </source>
</evidence>
<dbReference type="Proteomes" id="UP001149954">
    <property type="component" value="Unassembled WGS sequence"/>
</dbReference>
<dbReference type="InterPro" id="IPR050493">
    <property type="entry name" value="FAD-dep_Monooxygenase_BioMet"/>
</dbReference>
<dbReference type="GO" id="GO:0071949">
    <property type="term" value="F:FAD binding"/>
    <property type="evidence" value="ECO:0007669"/>
    <property type="project" value="InterPro"/>
</dbReference>
<keyword evidence="10" id="KW-1185">Reference proteome</keyword>
<proteinExistence type="inferred from homology"/>
<evidence type="ECO:0000313" key="10">
    <source>
        <dbReference type="Proteomes" id="UP001149954"/>
    </source>
</evidence>
<dbReference type="PANTHER" id="PTHR13789">
    <property type="entry name" value="MONOOXYGENASE"/>
    <property type="match status" value="1"/>
</dbReference>
<keyword evidence="2" id="KW-0285">Flavoprotein</keyword>
<dbReference type="InterPro" id="IPR006076">
    <property type="entry name" value="FAD-dep_OxRdtase"/>
</dbReference>
<sequence>MTALNQPLQVLVIGAGIAGLSAAIALGKQGHHVVILEKSDFLKETGAAVHLPPNCTALLRWMGIDPVDFGGTLLHEEWYLVHRVELHNHLKKRALETATLHTRCKVTEVNLEGACPSVTLADGRTFKADLLIGADGLHSQIRQSIAPGSPSPYPVGKSCFRWLLPTDQLRQDASTVDFVRDTGVFVEWAANDRRLVAYPCSDSKILNLCAFVPLNKVQADDQSDSWQAAGDKATIVEAFSKFSPGVQQIIASADRNLKVWDLYDMEALPTWTRGHAALLGDAAHPFQPYMGQGAAMAVEDAISIATLLPYGSKPHDIPMRLEMYQMARRPRVNLVLHYTRMNGRDEKDIAGDRISDPNYPPDSFRVRRKPVSNPNLRATAHADQRDATAYALSTPSLVPPPLSQPPSYTDLYGPPPRPVSPGSLPRPRTAGPTSSPTPPPTPVQKAYSEARHFLTGLINRPAESNKHVTILRHSHGLVFYRGPTTSVAISIFSDVPLPPEHTLWLQGKGWTGKTGMQLKSFLRLRDSWLDVTPGMPLRADQVTPDDERAWQRDIKKFLKKAPPRLRDTHQLRETAVARIPAEAGDGYFQLVLCQGLKKKVLGNSPVFRVLSTSTAPSSIRGASLSTLPLEVGAMVVSLYAHTAARTVAGPAAMAIQSKAAPFQAKAAVLRPPWVTKTVIKKAYATSGIENRVGGIINGPKGPIGRSQINIAAPEIAGSSPVSIDVGPQPPFPMTFKARCQTDQISHPNNSDDIPKLNLIRMPDWVTEQLRGYFFGWARFDTGSSKGPPISEWYSAILSVRALDPLQAAGVNLAQISKRVVAIRLLEDVPLQTSKIEIRVLGYLRAEIPPPTGTTSKELADAQAAAAEAALLADVYDASVVQDTLAHPAWVAEHPAVSDFQQNSSWIDRTVEGYTNIITRGQKLVEQVPLHLIGVRSVTDEIRESQIAVNGFYIVR</sequence>
<keyword evidence="4" id="KW-0560">Oxidoreductase</keyword>
<dbReference type="PANTHER" id="PTHR13789:SF317">
    <property type="entry name" value="FAD-BINDING DOMAIN-CONTAINING PROTEIN-RELATED"/>
    <property type="match status" value="1"/>
</dbReference>
<feature type="domain" description="FAD dependent oxidoreductase" evidence="7">
    <location>
        <begin position="10"/>
        <end position="43"/>
    </location>
</feature>
<organism evidence="9 10">
    <name type="scientific">Penicillium fimorum</name>
    <dbReference type="NCBI Taxonomy" id="1882269"/>
    <lineage>
        <taxon>Eukaryota</taxon>
        <taxon>Fungi</taxon>
        <taxon>Dikarya</taxon>
        <taxon>Ascomycota</taxon>
        <taxon>Pezizomycotina</taxon>
        <taxon>Eurotiomycetes</taxon>
        <taxon>Eurotiomycetidae</taxon>
        <taxon>Eurotiales</taxon>
        <taxon>Aspergillaceae</taxon>
        <taxon>Penicillium</taxon>
    </lineage>
</organism>
<feature type="compositionally biased region" description="Low complexity" evidence="6">
    <location>
        <begin position="420"/>
        <end position="434"/>
    </location>
</feature>
<name>A0A9W9XNH1_9EURO</name>
<reference evidence="9" key="1">
    <citation type="submission" date="2022-12" db="EMBL/GenBank/DDBJ databases">
        <authorList>
            <person name="Petersen C."/>
        </authorList>
    </citation>
    <scope>NUCLEOTIDE SEQUENCE</scope>
    <source>
        <strain evidence="9">IBT 29495</strain>
    </source>
</reference>
<dbReference type="Gene3D" id="3.50.50.60">
    <property type="entry name" value="FAD/NAD(P)-binding domain"/>
    <property type="match status" value="1"/>
</dbReference>
<dbReference type="PRINTS" id="PR00420">
    <property type="entry name" value="RNGMNOXGNASE"/>
</dbReference>
<evidence type="ECO:0000256" key="1">
    <source>
        <dbReference type="ARBA" id="ARBA00007992"/>
    </source>
</evidence>
<gene>
    <name evidence="9" type="ORF">N7463_008155</name>
</gene>
<dbReference type="InterPro" id="IPR036188">
    <property type="entry name" value="FAD/NAD-bd_sf"/>
</dbReference>
<evidence type="ECO:0000256" key="4">
    <source>
        <dbReference type="ARBA" id="ARBA00023002"/>
    </source>
</evidence>
<dbReference type="Pfam" id="PF01494">
    <property type="entry name" value="FAD_binding_3"/>
    <property type="match status" value="1"/>
</dbReference>
<evidence type="ECO:0000259" key="7">
    <source>
        <dbReference type="Pfam" id="PF01266"/>
    </source>
</evidence>
<dbReference type="GO" id="GO:0004497">
    <property type="term" value="F:monooxygenase activity"/>
    <property type="evidence" value="ECO:0007669"/>
    <property type="project" value="UniProtKB-KW"/>
</dbReference>
<protein>
    <submittedName>
        <fullName evidence="9">Monooxygenase FAD-binding</fullName>
    </submittedName>
</protein>